<feature type="compositionally biased region" description="Low complexity" evidence="4">
    <location>
        <begin position="491"/>
        <end position="500"/>
    </location>
</feature>
<dbReference type="SUPFAM" id="SSF53474">
    <property type="entry name" value="alpha/beta-Hydrolases"/>
    <property type="match status" value="1"/>
</dbReference>
<dbReference type="FunFam" id="3.40.50.1820:FF:000252">
    <property type="entry name" value="Related to calmodulin-dependent protein kinase"/>
    <property type="match status" value="1"/>
</dbReference>
<dbReference type="PROSITE" id="PS01173">
    <property type="entry name" value="LIPASE_GDXG_HIS"/>
    <property type="match status" value="1"/>
</dbReference>
<keyword evidence="7" id="KW-1185">Reference proteome</keyword>
<accession>A0A067Q815</accession>
<dbReference type="PANTHER" id="PTHR48081">
    <property type="entry name" value="AB HYDROLASE SUPERFAMILY PROTEIN C4A8.06C"/>
    <property type="match status" value="1"/>
</dbReference>
<feature type="compositionally biased region" description="Basic and acidic residues" evidence="4">
    <location>
        <begin position="558"/>
        <end position="572"/>
    </location>
</feature>
<name>A0A067Q815_9AGAM</name>
<feature type="domain" description="Alpha/beta hydrolase fold-3" evidence="5">
    <location>
        <begin position="220"/>
        <end position="427"/>
    </location>
</feature>
<gene>
    <name evidence="6" type="ORF">JAAARDRAFT_29104</name>
</gene>
<dbReference type="InterPro" id="IPR002168">
    <property type="entry name" value="Lipase_GDXG_HIS_AS"/>
</dbReference>
<dbReference type="InterPro" id="IPR033140">
    <property type="entry name" value="Lipase_GDXG_put_SER_AS"/>
</dbReference>
<feature type="compositionally biased region" description="Polar residues" evidence="4">
    <location>
        <begin position="591"/>
        <end position="604"/>
    </location>
</feature>
<evidence type="ECO:0000259" key="5">
    <source>
        <dbReference type="Pfam" id="PF07859"/>
    </source>
</evidence>
<dbReference type="PROSITE" id="PS01174">
    <property type="entry name" value="LIPASE_GDXG_SER"/>
    <property type="match status" value="1"/>
</dbReference>
<dbReference type="InParanoid" id="A0A067Q815"/>
<sequence length="690" mass="76822">MAISLPWPFGGSTVEDLGSSSDTDNLKRKSSMSALLRHYEAPGVPPPSARVDPSVNQQERQPVRLWDIWKYGAFAAAKATEVATEVVYHHVWGPRRKTWGIEMTLLTTIMRNAAQHSQLVDIATIRMLMSIGGMAPLPSDALITPVTFRVKRRSLRGILSEFDALETGTRELSGEWIVGKKLWKRLQSEWKSSNQVLNSLGTPKGDDPKAKQPKRKERVVLYLHGGAYYLFSAATHRLLTIPLSKYCDTRIFAVDYRLAPETRFPGPLHDAVSAYFRLVDDLHIPPENILVAGDSAGGGLTLALLMYLRDNDYPLPAAAMLFSPWVDLTMSCDSWDSNSAFDIVPKPVSGDHLDPVACYLGEHMEKYLTHPYASPLFGDLKGLPPLLITSGDAEVLRDEITLLAHKATLAGVEVRHELYEDAVHVFQAMPFLDAARKSFLSCRDFVRNVLPVYQVHSPQVLGGETEAEMEHEIVNEKSRMVSGDGLESESIESGMESESSQNDEDGSQGSKQEDPSWGQVDTPSPSSTPWPSPPVTDDEDEEETRRAPLPQLRRRPTSIRDGRKTPTKDRLQRIGSALSFLTDKAARPHSLTPSAHQTSQWTNDNEQHQRTMPHVPHPHLHVPALNMTSSTIRAPKPSIRRCNSSHPNISSLCKQWESSGPANQTMAYKRDESTSPRRSKSKSFSVFFDS</sequence>
<dbReference type="STRING" id="933084.A0A067Q815"/>
<dbReference type="AlphaFoldDB" id="A0A067Q815"/>
<dbReference type="InterPro" id="IPR013094">
    <property type="entry name" value="AB_hydrolase_3"/>
</dbReference>
<dbReference type="InterPro" id="IPR050300">
    <property type="entry name" value="GDXG_lipolytic_enzyme"/>
</dbReference>
<evidence type="ECO:0000256" key="1">
    <source>
        <dbReference type="ARBA" id="ARBA00010515"/>
    </source>
</evidence>
<evidence type="ECO:0000256" key="3">
    <source>
        <dbReference type="PROSITE-ProRule" id="PRU10038"/>
    </source>
</evidence>
<feature type="region of interest" description="Disordered" evidence="4">
    <location>
        <begin position="473"/>
        <end position="611"/>
    </location>
</feature>
<protein>
    <recommendedName>
        <fullName evidence="5">Alpha/beta hydrolase fold-3 domain-containing protein</fullName>
    </recommendedName>
</protein>
<dbReference type="EMBL" id="KL197710">
    <property type="protein sequence ID" value="KDQ63109.1"/>
    <property type="molecule type" value="Genomic_DNA"/>
</dbReference>
<evidence type="ECO:0000313" key="6">
    <source>
        <dbReference type="EMBL" id="KDQ63109.1"/>
    </source>
</evidence>
<comment type="similarity">
    <text evidence="1">Belongs to the 'GDXG' lipolytic enzyme family.</text>
</comment>
<dbReference type="PANTHER" id="PTHR48081:SF26">
    <property type="entry name" value="ALPHA_BETA HYDROLASE FOLD-3 DOMAIN-CONTAINING PROTEIN"/>
    <property type="match status" value="1"/>
</dbReference>
<reference evidence="7" key="1">
    <citation type="journal article" date="2014" name="Proc. Natl. Acad. Sci. U.S.A.">
        <title>Extensive sampling of basidiomycete genomes demonstrates inadequacy of the white-rot/brown-rot paradigm for wood decay fungi.</title>
        <authorList>
            <person name="Riley R."/>
            <person name="Salamov A.A."/>
            <person name="Brown D.W."/>
            <person name="Nagy L.G."/>
            <person name="Floudas D."/>
            <person name="Held B.W."/>
            <person name="Levasseur A."/>
            <person name="Lombard V."/>
            <person name="Morin E."/>
            <person name="Otillar R."/>
            <person name="Lindquist E.A."/>
            <person name="Sun H."/>
            <person name="LaButti K.M."/>
            <person name="Schmutz J."/>
            <person name="Jabbour D."/>
            <person name="Luo H."/>
            <person name="Baker S.E."/>
            <person name="Pisabarro A.G."/>
            <person name="Walton J.D."/>
            <person name="Blanchette R.A."/>
            <person name="Henrissat B."/>
            <person name="Martin F."/>
            <person name="Cullen D."/>
            <person name="Hibbett D.S."/>
            <person name="Grigoriev I.V."/>
        </authorList>
    </citation>
    <scope>NUCLEOTIDE SEQUENCE [LARGE SCALE GENOMIC DNA]</scope>
    <source>
        <strain evidence="7">MUCL 33604</strain>
    </source>
</reference>
<keyword evidence="2" id="KW-0378">Hydrolase</keyword>
<feature type="region of interest" description="Disordered" evidence="4">
    <location>
        <begin position="653"/>
        <end position="690"/>
    </location>
</feature>
<feature type="compositionally biased region" description="Polar residues" evidence="4">
    <location>
        <begin position="653"/>
        <end position="666"/>
    </location>
</feature>
<evidence type="ECO:0000256" key="4">
    <source>
        <dbReference type="SAM" id="MobiDB-lite"/>
    </source>
</evidence>
<dbReference type="Pfam" id="PF07859">
    <property type="entry name" value="Abhydrolase_3"/>
    <property type="match status" value="1"/>
</dbReference>
<proteinExistence type="inferred from homology"/>
<dbReference type="Proteomes" id="UP000027265">
    <property type="component" value="Unassembled WGS sequence"/>
</dbReference>
<feature type="active site" evidence="3">
    <location>
        <position position="295"/>
    </location>
</feature>
<dbReference type="HOGENOM" id="CLU_020372_0_0_1"/>
<evidence type="ECO:0000313" key="7">
    <source>
        <dbReference type="Proteomes" id="UP000027265"/>
    </source>
</evidence>
<dbReference type="InterPro" id="IPR029058">
    <property type="entry name" value="AB_hydrolase_fold"/>
</dbReference>
<dbReference type="OrthoDB" id="408631at2759"/>
<evidence type="ECO:0000256" key="2">
    <source>
        <dbReference type="ARBA" id="ARBA00022801"/>
    </source>
</evidence>
<dbReference type="Gene3D" id="3.40.50.1820">
    <property type="entry name" value="alpha/beta hydrolase"/>
    <property type="match status" value="1"/>
</dbReference>
<organism evidence="6 7">
    <name type="scientific">Jaapia argillacea MUCL 33604</name>
    <dbReference type="NCBI Taxonomy" id="933084"/>
    <lineage>
        <taxon>Eukaryota</taxon>
        <taxon>Fungi</taxon>
        <taxon>Dikarya</taxon>
        <taxon>Basidiomycota</taxon>
        <taxon>Agaricomycotina</taxon>
        <taxon>Agaricomycetes</taxon>
        <taxon>Agaricomycetidae</taxon>
        <taxon>Jaapiales</taxon>
        <taxon>Jaapiaceae</taxon>
        <taxon>Jaapia</taxon>
    </lineage>
</organism>
<dbReference type="GO" id="GO:0016787">
    <property type="term" value="F:hydrolase activity"/>
    <property type="evidence" value="ECO:0007669"/>
    <property type="project" value="UniProtKB-KW"/>
</dbReference>